<dbReference type="Proteomes" id="UP000593567">
    <property type="component" value="Unassembled WGS sequence"/>
</dbReference>
<organism evidence="2 3">
    <name type="scientific">Bugula neritina</name>
    <name type="common">Brown bryozoan</name>
    <name type="synonym">Sertularia neritina</name>
    <dbReference type="NCBI Taxonomy" id="10212"/>
    <lineage>
        <taxon>Eukaryota</taxon>
        <taxon>Metazoa</taxon>
        <taxon>Spiralia</taxon>
        <taxon>Lophotrochozoa</taxon>
        <taxon>Bryozoa</taxon>
        <taxon>Gymnolaemata</taxon>
        <taxon>Cheilostomatida</taxon>
        <taxon>Flustrina</taxon>
        <taxon>Buguloidea</taxon>
        <taxon>Bugulidae</taxon>
        <taxon>Bugula</taxon>
    </lineage>
</organism>
<name>A0A7J7JQI9_BUGNE</name>
<reference evidence="2" key="1">
    <citation type="submission" date="2020-06" db="EMBL/GenBank/DDBJ databases">
        <title>Draft genome of Bugula neritina, a colonial animal packing powerful symbionts and potential medicines.</title>
        <authorList>
            <person name="Rayko M."/>
        </authorList>
    </citation>
    <scope>NUCLEOTIDE SEQUENCE [LARGE SCALE GENOMIC DNA]</scope>
    <source>
        <strain evidence="2">Kwan_BN1</strain>
    </source>
</reference>
<evidence type="ECO:0000313" key="3">
    <source>
        <dbReference type="Proteomes" id="UP000593567"/>
    </source>
</evidence>
<dbReference type="PANTHER" id="PTHR28601:SF1">
    <property type="entry name" value="COILED-COIL DOMAIN-CONTAINING PROTEIN 24"/>
    <property type="match status" value="1"/>
</dbReference>
<comment type="caution">
    <text evidence="2">The sequence shown here is derived from an EMBL/GenBank/DDBJ whole genome shotgun (WGS) entry which is preliminary data.</text>
</comment>
<keyword evidence="3" id="KW-1185">Reference proteome</keyword>
<protein>
    <submittedName>
        <fullName evidence="2">Ccdc24</fullName>
    </submittedName>
</protein>
<proteinExistence type="predicted"/>
<dbReference type="Pfam" id="PF15669">
    <property type="entry name" value="CCDC24"/>
    <property type="match status" value="1"/>
</dbReference>
<gene>
    <name evidence="2" type="ORF">EB796_013805</name>
</gene>
<dbReference type="EMBL" id="VXIV02002008">
    <property type="protein sequence ID" value="KAF6027904.1"/>
    <property type="molecule type" value="Genomic_DNA"/>
</dbReference>
<accession>A0A7J7JQI9</accession>
<dbReference type="PANTHER" id="PTHR28601">
    <property type="entry name" value="COILED-COIL DOMAIN-CONTAINING PROTEIN 24"/>
    <property type="match status" value="1"/>
</dbReference>
<dbReference type="InterPro" id="IPR031367">
    <property type="entry name" value="CCDC24"/>
</dbReference>
<evidence type="ECO:0000313" key="2">
    <source>
        <dbReference type="EMBL" id="KAF6027904.1"/>
    </source>
</evidence>
<dbReference type="AlphaFoldDB" id="A0A7J7JQI9"/>
<sequence length="351" mass="39572">MSVEADLQGYTPPISLWKLVEQHVDDHETDEIKSVLGADLVDETLELHTELNAFLEIWRDCRKNTDECIQVKKSLRLPEPPGVRDRLIQEIKFFIENLKEKAQGEGREFVLDTCKNNIIDYATNESRPPSHDLSFRPASAIGQDGRETPFLSRGSPFSDRVSSSTYSTLSEDVEAMADKLNILKVDEVVQHLRSHLLEEKELLIQDVKFLQECIEEENQISVSSNAVDPTISELREERLKLEKEMLSDIFVNQRSLQKGVACLKPASAKKRISVIPMNKPLKAVHLSAPDGIVLSGNVPESVVAKTQQTLHEQLSDDSAHYSQTLPSSHMSRPSSARRFRSMIMDARSVNS</sequence>
<dbReference type="OrthoDB" id="6022633at2759"/>
<feature type="region of interest" description="Disordered" evidence="1">
    <location>
        <begin position="313"/>
        <end position="335"/>
    </location>
</feature>
<feature type="compositionally biased region" description="Polar residues" evidence="1">
    <location>
        <begin position="320"/>
        <end position="334"/>
    </location>
</feature>
<evidence type="ECO:0000256" key="1">
    <source>
        <dbReference type="SAM" id="MobiDB-lite"/>
    </source>
</evidence>